<evidence type="ECO:0000256" key="1">
    <source>
        <dbReference type="SAM" id="MobiDB-lite"/>
    </source>
</evidence>
<comment type="caution">
    <text evidence="2">The sequence shown here is derived from an EMBL/GenBank/DDBJ whole genome shotgun (WGS) entry which is preliminary data.</text>
</comment>
<dbReference type="EMBL" id="CAJNOK010066957">
    <property type="protein sequence ID" value="CAF1653109.1"/>
    <property type="molecule type" value="Genomic_DNA"/>
</dbReference>
<protein>
    <submittedName>
        <fullName evidence="2">Uncharacterized protein</fullName>
    </submittedName>
</protein>
<feature type="non-terminal residue" evidence="2">
    <location>
        <position position="85"/>
    </location>
</feature>
<name>A0A8S2G9E1_9BILA</name>
<dbReference type="EMBL" id="CAJOBA010095835">
    <property type="protein sequence ID" value="CAF4502767.1"/>
    <property type="molecule type" value="Genomic_DNA"/>
</dbReference>
<reference evidence="2" key="1">
    <citation type="submission" date="2021-02" db="EMBL/GenBank/DDBJ databases">
        <authorList>
            <person name="Nowell W R."/>
        </authorList>
    </citation>
    <scope>NUCLEOTIDE SEQUENCE</scope>
</reference>
<dbReference type="Proteomes" id="UP000677228">
    <property type="component" value="Unassembled WGS sequence"/>
</dbReference>
<sequence>LGPQGPSGVPGKDGYPGQSGSQGPPGPPGPPGEAGSGGGFDPGLIAAMFSSSGMVKGPVYPPFLPAPLTPETLGSRPSADDPEVT</sequence>
<dbReference type="AlphaFoldDB" id="A0A8S2G9E1"/>
<proteinExistence type="predicted"/>
<accession>A0A8S2G9E1</accession>
<feature type="compositionally biased region" description="Pro residues" evidence="1">
    <location>
        <begin position="59"/>
        <end position="68"/>
    </location>
</feature>
<evidence type="ECO:0000313" key="4">
    <source>
        <dbReference type="Proteomes" id="UP000677228"/>
    </source>
</evidence>
<dbReference type="Proteomes" id="UP000682733">
    <property type="component" value="Unassembled WGS sequence"/>
</dbReference>
<evidence type="ECO:0000313" key="2">
    <source>
        <dbReference type="EMBL" id="CAF1653109.1"/>
    </source>
</evidence>
<evidence type="ECO:0000313" key="3">
    <source>
        <dbReference type="EMBL" id="CAF4502767.1"/>
    </source>
</evidence>
<feature type="non-terminal residue" evidence="2">
    <location>
        <position position="1"/>
    </location>
</feature>
<organism evidence="2 4">
    <name type="scientific">Didymodactylos carnosus</name>
    <dbReference type="NCBI Taxonomy" id="1234261"/>
    <lineage>
        <taxon>Eukaryota</taxon>
        <taxon>Metazoa</taxon>
        <taxon>Spiralia</taxon>
        <taxon>Gnathifera</taxon>
        <taxon>Rotifera</taxon>
        <taxon>Eurotatoria</taxon>
        <taxon>Bdelloidea</taxon>
        <taxon>Philodinida</taxon>
        <taxon>Philodinidae</taxon>
        <taxon>Didymodactylos</taxon>
    </lineage>
</organism>
<feature type="region of interest" description="Disordered" evidence="1">
    <location>
        <begin position="1"/>
        <end position="85"/>
    </location>
</feature>
<feature type="compositionally biased region" description="Gly residues" evidence="1">
    <location>
        <begin position="32"/>
        <end position="41"/>
    </location>
</feature>
<gene>
    <name evidence="2" type="ORF">OVA965_LOCUS44929</name>
    <name evidence="3" type="ORF">TMI583_LOCUS48024</name>
</gene>